<keyword evidence="5" id="KW-0665">Pyrimidine biosynthesis</keyword>
<evidence type="ECO:0000256" key="5">
    <source>
        <dbReference type="ARBA" id="ARBA00022975"/>
    </source>
</evidence>
<dbReference type="PIRSF" id="PIRSF000164">
    <property type="entry name" value="DHO_oxidase"/>
    <property type="match status" value="1"/>
</dbReference>
<dbReference type="InterPro" id="IPR012135">
    <property type="entry name" value="Dihydroorotate_DH_1_2"/>
</dbReference>
<dbReference type="GO" id="GO:0005737">
    <property type="term" value="C:cytoplasm"/>
    <property type="evidence" value="ECO:0007669"/>
    <property type="project" value="InterPro"/>
</dbReference>
<dbReference type="STRING" id="1707952.A6A03_06285"/>
<organism evidence="8 9">
    <name type="scientific">Chloroflexus islandicus</name>
    <dbReference type="NCBI Taxonomy" id="1707952"/>
    <lineage>
        <taxon>Bacteria</taxon>
        <taxon>Bacillati</taxon>
        <taxon>Chloroflexota</taxon>
        <taxon>Chloroflexia</taxon>
        <taxon>Chloroflexales</taxon>
        <taxon>Chloroflexineae</taxon>
        <taxon>Chloroflexaceae</taxon>
        <taxon>Chloroflexus</taxon>
    </lineage>
</organism>
<keyword evidence="6" id="KW-0560">Oxidoreductase</keyword>
<evidence type="ECO:0000256" key="1">
    <source>
        <dbReference type="ARBA" id="ARBA00001917"/>
    </source>
</evidence>
<comment type="pathway">
    <text evidence="2">Pyrimidine metabolism; UMP biosynthesis via de novo pathway.</text>
</comment>
<keyword evidence="3" id="KW-0285">Flavoprotein</keyword>
<dbReference type="GO" id="GO:0044205">
    <property type="term" value="P:'de novo' UMP biosynthetic process"/>
    <property type="evidence" value="ECO:0007669"/>
    <property type="project" value="UniProtKB-UniPathway"/>
</dbReference>
<dbReference type="NCBIfam" id="NF005741">
    <property type="entry name" value="PRK07565.1"/>
    <property type="match status" value="1"/>
</dbReference>
<proteinExistence type="predicted"/>
<feature type="domain" description="Dihydroorotate dehydrogenase catalytic" evidence="7">
    <location>
        <begin position="4"/>
        <end position="288"/>
    </location>
</feature>
<dbReference type="GO" id="GO:0006207">
    <property type="term" value="P:'de novo' pyrimidine nucleobase biosynthetic process"/>
    <property type="evidence" value="ECO:0007669"/>
    <property type="project" value="TreeGrafter"/>
</dbReference>
<dbReference type="PANTHER" id="PTHR48109">
    <property type="entry name" value="DIHYDROOROTATE DEHYDROGENASE (QUINONE), MITOCHONDRIAL-RELATED"/>
    <property type="match status" value="1"/>
</dbReference>
<dbReference type="Proteomes" id="UP000078287">
    <property type="component" value="Unassembled WGS sequence"/>
</dbReference>
<dbReference type="UniPathway" id="UPA00070"/>
<evidence type="ECO:0000256" key="4">
    <source>
        <dbReference type="ARBA" id="ARBA00022643"/>
    </source>
</evidence>
<evidence type="ECO:0000256" key="2">
    <source>
        <dbReference type="ARBA" id="ARBA00004725"/>
    </source>
</evidence>
<evidence type="ECO:0000313" key="9">
    <source>
        <dbReference type="Proteomes" id="UP000078287"/>
    </source>
</evidence>
<dbReference type="EMBL" id="LWQS01000011">
    <property type="protein sequence ID" value="OAN49666.1"/>
    <property type="molecule type" value="Genomic_DNA"/>
</dbReference>
<evidence type="ECO:0000256" key="3">
    <source>
        <dbReference type="ARBA" id="ARBA00022630"/>
    </source>
</evidence>
<dbReference type="PANTHER" id="PTHR48109:SF3">
    <property type="entry name" value="SLL0744 PROTEIN"/>
    <property type="match status" value="1"/>
</dbReference>
<sequence>MIDLSTTYLGMRLRSPLVAAASPISRNVELARQLEEAGLGAIVMYSLFEEQIIHNSLELDRMLSHGAESFAEALSYLPEHGAYSVGPERYLEQVTALKKALSIPVIGSLNGVSAGGWVHYARLIQDAGADAIELNIYFVPIDTNLTSTELENIYVELVRAVRAEISIPLAVKIGPYFTALPNFAWRLMEAGANALVLFNRFYQPDLDLEQLSVRPNLQLSTSGDLRLPLRWIALLYGRIPVEFAISSGVHSAIDALKGLMAGASVATMASALLRGRAPDIVRNVLRDMELWLTEHEYESIEQLRGSMSQRAVAEPAAFERANYIRVLEDYRPPYAIGSHNDLTGRMLYPFLGDES</sequence>
<accession>A0A178MLT1</accession>
<reference evidence="8 9" key="1">
    <citation type="submission" date="2016-04" db="EMBL/GenBank/DDBJ databases">
        <title>Chloroflexus islandicus sp. nov., a thermophilic filamentous anoxygenic phototrophic bacterium from geyser Strokkur (Iceland).</title>
        <authorList>
            <person name="Gaisin V.A."/>
            <person name="Kalashnikov A.M."/>
            <person name="Sukhacheva M.V."/>
            <person name="Grouzdev D.S."/>
            <person name="Ivanov T.M."/>
            <person name="Kuznetsov B."/>
            <person name="Gorlenko V.M."/>
        </authorList>
    </citation>
    <scope>NUCLEOTIDE SEQUENCE [LARGE SCALE GENOMIC DNA]</scope>
    <source>
        <strain evidence="9">isl-2</strain>
    </source>
</reference>
<name>A0A178MLT1_9CHLR</name>
<dbReference type="AlphaFoldDB" id="A0A178MLT1"/>
<dbReference type="Pfam" id="PF01180">
    <property type="entry name" value="DHO_dh"/>
    <property type="match status" value="1"/>
</dbReference>
<evidence type="ECO:0000259" key="7">
    <source>
        <dbReference type="Pfam" id="PF01180"/>
    </source>
</evidence>
<dbReference type="InterPro" id="IPR005720">
    <property type="entry name" value="Dihydroorotate_DH_cat"/>
</dbReference>
<comment type="caution">
    <text evidence="8">The sequence shown here is derived from an EMBL/GenBank/DDBJ whole genome shotgun (WGS) entry which is preliminary data.</text>
</comment>
<dbReference type="OrthoDB" id="9794954at2"/>
<evidence type="ECO:0000256" key="6">
    <source>
        <dbReference type="ARBA" id="ARBA00023002"/>
    </source>
</evidence>
<dbReference type="InterPro" id="IPR013785">
    <property type="entry name" value="Aldolase_TIM"/>
</dbReference>
<dbReference type="GO" id="GO:0004152">
    <property type="term" value="F:dihydroorotate dehydrogenase activity"/>
    <property type="evidence" value="ECO:0007669"/>
    <property type="project" value="InterPro"/>
</dbReference>
<dbReference type="CDD" id="cd04739">
    <property type="entry name" value="DHOD_like"/>
    <property type="match status" value="1"/>
</dbReference>
<keyword evidence="4" id="KW-0288">FMN</keyword>
<keyword evidence="9" id="KW-1185">Reference proteome</keyword>
<evidence type="ECO:0000313" key="8">
    <source>
        <dbReference type="EMBL" id="OAN49666.1"/>
    </source>
</evidence>
<dbReference type="RefSeq" id="WP_066782345.1">
    <property type="nucleotide sequence ID" value="NZ_LWQS01000011.1"/>
</dbReference>
<gene>
    <name evidence="8" type="ORF">A6A03_06285</name>
</gene>
<comment type="cofactor">
    <cofactor evidence="1">
        <name>FMN</name>
        <dbReference type="ChEBI" id="CHEBI:58210"/>
    </cofactor>
</comment>
<dbReference type="SUPFAM" id="SSF51395">
    <property type="entry name" value="FMN-linked oxidoreductases"/>
    <property type="match status" value="1"/>
</dbReference>
<dbReference type="InterPro" id="IPR050074">
    <property type="entry name" value="DHO_dehydrogenase"/>
</dbReference>
<dbReference type="Gene3D" id="3.20.20.70">
    <property type="entry name" value="Aldolase class I"/>
    <property type="match status" value="1"/>
</dbReference>
<protein>
    <submittedName>
        <fullName evidence="8">Dihydroorotate dehydrogenase</fullName>
    </submittedName>
</protein>